<dbReference type="Proteomes" id="UP001341840">
    <property type="component" value="Unassembled WGS sequence"/>
</dbReference>
<evidence type="ECO:0000313" key="2">
    <source>
        <dbReference type="Proteomes" id="UP001341840"/>
    </source>
</evidence>
<name>A0ABU6Q2R9_9FABA</name>
<reference evidence="1 2" key="1">
    <citation type="journal article" date="2023" name="Plants (Basel)">
        <title>Bridging the Gap: Combining Genomics and Transcriptomics Approaches to Understand Stylosanthes scabra, an Orphan Legume from the Brazilian Caatinga.</title>
        <authorList>
            <person name="Ferreira-Neto J.R.C."/>
            <person name="da Silva M.D."/>
            <person name="Binneck E."/>
            <person name="de Melo N.F."/>
            <person name="da Silva R.H."/>
            <person name="de Melo A.L.T.M."/>
            <person name="Pandolfi V."/>
            <person name="Bustamante F.O."/>
            <person name="Brasileiro-Vidal A.C."/>
            <person name="Benko-Iseppon A.M."/>
        </authorList>
    </citation>
    <scope>NUCLEOTIDE SEQUENCE [LARGE SCALE GENOMIC DNA]</scope>
    <source>
        <tissue evidence="1">Leaves</tissue>
    </source>
</reference>
<dbReference type="EMBL" id="JASCZI010000004">
    <property type="protein sequence ID" value="MED6106165.1"/>
    <property type="molecule type" value="Genomic_DNA"/>
</dbReference>
<comment type="caution">
    <text evidence="1">The sequence shown here is derived from an EMBL/GenBank/DDBJ whole genome shotgun (WGS) entry which is preliminary data.</text>
</comment>
<organism evidence="1 2">
    <name type="scientific">Stylosanthes scabra</name>
    <dbReference type="NCBI Taxonomy" id="79078"/>
    <lineage>
        <taxon>Eukaryota</taxon>
        <taxon>Viridiplantae</taxon>
        <taxon>Streptophyta</taxon>
        <taxon>Embryophyta</taxon>
        <taxon>Tracheophyta</taxon>
        <taxon>Spermatophyta</taxon>
        <taxon>Magnoliopsida</taxon>
        <taxon>eudicotyledons</taxon>
        <taxon>Gunneridae</taxon>
        <taxon>Pentapetalae</taxon>
        <taxon>rosids</taxon>
        <taxon>fabids</taxon>
        <taxon>Fabales</taxon>
        <taxon>Fabaceae</taxon>
        <taxon>Papilionoideae</taxon>
        <taxon>50 kb inversion clade</taxon>
        <taxon>dalbergioids sensu lato</taxon>
        <taxon>Dalbergieae</taxon>
        <taxon>Pterocarpus clade</taxon>
        <taxon>Stylosanthes</taxon>
    </lineage>
</organism>
<protein>
    <submittedName>
        <fullName evidence="1">Uncharacterized protein</fullName>
    </submittedName>
</protein>
<gene>
    <name evidence="1" type="ORF">PIB30_002056</name>
</gene>
<evidence type="ECO:0000313" key="1">
    <source>
        <dbReference type="EMBL" id="MED6106165.1"/>
    </source>
</evidence>
<accession>A0ABU6Q2R9</accession>
<proteinExistence type="predicted"/>
<keyword evidence="2" id="KW-1185">Reference proteome</keyword>
<sequence>MRKEEGAWVEEHEWTEEPNIENDFDVAATVGTVTADGFSVAGGLREDATQKMAGESDGKERKILLSTVTEPASHGLEPAATGVAQSRLLVELVAHDWWKHEVGRLW</sequence>